<proteinExistence type="predicted"/>
<keyword evidence="2" id="KW-1185">Reference proteome</keyword>
<dbReference type="EMBL" id="JADCNL010000007">
    <property type="protein sequence ID" value="KAG0473772.1"/>
    <property type="molecule type" value="Genomic_DNA"/>
</dbReference>
<reference evidence="1 2" key="1">
    <citation type="journal article" date="2020" name="Nat. Food">
        <title>A phased Vanilla planifolia genome enables genetic improvement of flavour and production.</title>
        <authorList>
            <person name="Hasing T."/>
            <person name="Tang H."/>
            <person name="Brym M."/>
            <person name="Khazi F."/>
            <person name="Huang T."/>
            <person name="Chambers A.H."/>
        </authorList>
    </citation>
    <scope>NUCLEOTIDE SEQUENCE [LARGE SCALE GENOMIC DNA]</scope>
    <source>
        <tissue evidence="1">Leaf</tissue>
    </source>
</reference>
<gene>
    <name evidence="1" type="ORF">HPP92_015629</name>
</gene>
<comment type="caution">
    <text evidence="1">The sequence shown here is derived from an EMBL/GenBank/DDBJ whole genome shotgun (WGS) entry which is preliminary data.</text>
</comment>
<accession>A0A835QTY7</accession>
<sequence length="89" mass="10095">MGTSPSTPRRGGRLGGAEEELMGIFIGEKSYPISSDFWNKLLEVPHTFHWPPDHVIEACQIFSMEIELLNLFEWNFQNLSVRDKGACIA</sequence>
<protein>
    <recommendedName>
        <fullName evidence="3">Dymeclin</fullName>
    </recommendedName>
</protein>
<evidence type="ECO:0000313" key="1">
    <source>
        <dbReference type="EMBL" id="KAG0473772.1"/>
    </source>
</evidence>
<dbReference type="AlphaFoldDB" id="A0A835QTY7"/>
<name>A0A835QTY7_VANPL</name>
<organism evidence="1 2">
    <name type="scientific">Vanilla planifolia</name>
    <name type="common">Vanilla</name>
    <dbReference type="NCBI Taxonomy" id="51239"/>
    <lineage>
        <taxon>Eukaryota</taxon>
        <taxon>Viridiplantae</taxon>
        <taxon>Streptophyta</taxon>
        <taxon>Embryophyta</taxon>
        <taxon>Tracheophyta</taxon>
        <taxon>Spermatophyta</taxon>
        <taxon>Magnoliopsida</taxon>
        <taxon>Liliopsida</taxon>
        <taxon>Asparagales</taxon>
        <taxon>Orchidaceae</taxon>
        <taxon>Vanilloideae</taxon>
        <taxon>Vanilleae</taxon>
        <taxon>Vanilla</taxon>
    </lineage>
</organism>
<evidence type="ECO:0008006" key="3">
    <source>
        <dbReference type="Google" id="ProtNLM"/>
    </source>
</evidence>
<evidence type="ECO:0000313" key="2">
    <source>
        <dbReference type="Proteomes" id="UP000636800"/>
    </source>
</evidence>
<dbReference type="Proteomes" id="UP000636800">
    <property type="component" value="Chromosome 7"/>
</dbReference>